<organism evidence="1 2">
    <name type="scientific">Komarekiella delphini-convector SJRDD-AB1</name>
    <dbReference type="NCBI Taxonomy" id="2593771"/>
    <lineage>
        <taxon>Bacteria</taxon>
        <taxon>Bacillati</taxon>
        <taxon>Cyanobacteriota</taxon>
        <taxon>Cyanophyceae</taxon>
        <taxon>Nostocales</taxon>
        <taxon>Nostocaceae</taxon>
        <taxon>Komarekiella</taxon>
        <taxon>Komarekiella delphini-convector</taxon>
    </lineage>
</organism>
<sequence length="93" mass="10346">MQQANIAGNKSISQSNNHARPHSCLVKHLYCSLTGRNDSDCPRGTAKPITCLARLKFIFNQQKGILLSQKLIFNHQKGVLLSQNGVFRKQNGI</sequence>
<dbReference type="RefSeq" id="WP_191755643.1">
    <property type="nucleotide sequence ID" value="NZ_VJXY01000001.1"/>
</dbReference>
<reference evidence="1" key="1">
    <citation type="submission" date="2019-07" db="EMBL/GenBank/DDBJ databases">
        <title>Toxilogical consequences of a new and cryptic species of cyanobacteria (Komarekiella delphini-convector) recovered from the epidermis of a bottlenose dolphin and 1500 ft. in the air.</title>
        <authorList>
            <person name="Brown A.O."/>
            <person name="Dvorak P."/>
            <person name="Villanueva C.D."/>
            <person name="Foss A.J."/>
            <person name="Garvey A.D."/>
            <person name="Gibson Q.A."/>
            <person name="Johansen J.R."/>
            <person name="Casamatta D.A."/>
        </authorList>
    </citation>
    <scope>NUCLEOTIDE SEQUENCE</scope>
    <source>
        <strain evidence="1">SJRDD-AB1</strain>
    </source>
</reference>
<dbReference type="AlphaFoldDB" id="A0AA40SSH6"/>
<accession>A0AA40SSH6</accession>
<protein>
    <submittedName>
        <fullName evidence="1">Uncharacterized protein</fullName>
    </submittedName>
</protein>
<dbReference type="EMBL" id="VJXY01000001">
    <property type="protein sequence ID" value="MBD6614391.1"/>
    <property type="molecule type" value="Genomic_DNA"/>
</dbReference>
<proteinExistence type="predicted"/>
<keyword evidence="2" id="KW-1185">Reference proteome</keyword>
<dbReference type="Proteomes" id="UP001165986">
    <property type="component" value="Unassembled WGS sequence"/>
</dbReference>
<gene>
    <name evidence="1" type="ORF">FNW02_00500</name>
</gene>
<evidence type="ECO:0000313" key="2">
    <source>
        <dbReference type="Proteomes" id="UP001165986"/>
    </source>
</evidence>
<evidence type="ECO:0000313" key="1">
    <source>
        <dbReference type="EMBL" id="MBD6614391.1"/>
    </source>
</evidence>
<name>A0AA40SSH6_9NOST</name>
<comment type="caution">
    <text evidence="1">The sequence shown here is derived from an EMBL/GenBank/DDBJ whole genome shotgun (WGS) entry which is preliminary data.</text>
</comment>